<gene>
    <name evidence="3" type="ORF">IAB19_01870</name>
</gene>
<dbReference type="Pfam" id="PF20157">
    <property type="entry name" value="Maf_flag10_N"/>
    <property type="match status" value="1"/>
</dbReference>
<dbReference type="InterPro" id="IPR002826">
    <property type="entry name" value="MptE-like"/>
</dbReference>
<name>A0A9D9DA00_9GAMM</name>
<organism evidence="3 4">
    <name type="scientific">Candidatus Avisuccinivibrio stercorigallinarum</name>
    <dbReference type="NCBI Taxonomy" id="2840704"/>
    <lineage>
        <taxon>Bacteria</taxon>
        <taxon>Pseudomonadati</taxon>
        <taxon>Pseudomonadota</taxon>
        <taxon>Gammaproteobacteria</taxon>
        <taxon>Aeromonadales</taxon>
        <taxon>Succinivibrionaceae</taxon>
        <taxon>Succinivibrionaceae incertae sedis</taxon>
        <taxon>Candidatus Avisuccinivibrio</taxon>
    </lineage>
</organism>
<accession>A0A9D9DA00</accession>
<evidence type="ECO:0000259" key="1">
    <source>
        <dbReference type="Pfam" id="PF01973"/>
    </source>
</evidence>
<protein>
    <submittedName>
        <fullName evidence="3">DUF115 domain-containing protein</fullName>
    </submittedName>
</protein>
<reference evidence="3" key="1">
    <citation type="submission" date="2020-10" db="EMBL/GenBank/DDBJ databases">
        <authorList>
            <person name="Gilroy R."/>
        </authorList>
    </citation>
    <scope>NUCLEOTIDE SEQUENCE</scope>
    <source>
        <strain evidence="3">17213</strain>
    </source>
</reference>
<proteinExistence type="predicted"/>
<dbReference type="Pfam" id="PF01973">
    <property type="entry name" value="MptE-like"/>
    <property type="match status" value="1"/>
</dbReference>
<dbReference type="PANTHER" id="PTHR41786">
    <property type="entry name" value="MOTILITY ACCESSORY FACTOR MAF"/>
    <property type="match status" value="1"/>
</dbReference>
<evidence type="ECO:0000313" key="4">
    <source>
        <dbReference type="Proteomes" id="UP000823631"/>
    </source>
</evidence>
<reference evidence="3" key="2">
    <citation type="journal article" date="2021" name="PeerJ">
        <title>Extensive microbial diversity within the chicken gut microbiome revealed by metagenomics and culture.</title>
        <authorList>
            <person name="Gilroy R."/>
            <person name="Ravi A."/>
            <person name="Getino M."/>
            <person name="Pursley I."/>
            <person name="Horton D.L."/>
            <person name="Alikhan N.F."/>
            <person name="Baker D."/>
            <person name="Gharbi K."/>
            <person name="Hall N."/>
            <person name="Watson M."/>
            <person name="Adriaenssens E.M."/>
            <person name="Foster-Nyarko E."/>
            <person name="Jarju S."/>
            <person name="Secka A."/>
            <person name="Antonio M."/>
            <person name="Oren A."/>
            <person name="Chaudhuri R.R."/>
            <person name="La Ragione R."/>
            <person name="Hildebrand F."/>
            <person name="Pallen M.J."/>
        </authorList>
    </citation>
    <scope>NUCLEOTIDE SEQUENCE</scope>
    <source>
        <strain evidence="3">17213</strain>
    </source>
</reference>
<dbReference type="InterPro" id="IPR045376">
    <property type="entry name" value="Maf_N"/>
</dbReference>
<dbReference type="EMBL" id="JADINH010000029">
    <property type="protein sequence ID" value="MBO8415112.1"/>
    <property type="molecule type" value="Genomic_DNA"/>
</dbReference>
<evidence type="ECO:0000313" key="3">
    <source>
        <dbReference type="EMBL" id="MBO8415112.1"/>
    </source>
</evidence>
<evidence type="ECO:0000259" key="2">
    <source>
        <dbReference type="Pfam" id="PF20157"/>
    </source>
</evidence>
<sequence>MAKPTAADLASLENLSRHFGKLTFEDLQNIKELSRLQAEMSDELIDRFARNIEAFEHFMPEIAAAFKNYRPNKTMEFFRTPEGAPNLIWVDSNTIFYNTMDPDALCKKQIEVLLDNQYFYQVNYGNEPDYFGQIHIRYMNDTINLLKNYKQKPDTPKLSGSVPCCIMFGVGLGYVLEHLYASIEVANLIIIEPDNDVFFASLHTFEWAPLIEFLKQNNYGLYLMLGEDKENLYSDLNNFYDRHGRFLAGFFWNFVHYRSEQINELTDLVLKEYSRTYAAMGFFDDHLFGISHGSHLLLNHARLGRDDVELPEQIRENVPVFVIGNGPSLSNDLDFIRKNQDKAVIIACGTAIETLYNAGIQADFYAATERIPTLRNTLRFLPDQHYLDDVVLFAGDVIHPSTVEMFKYCFIFSKPDEPFYWLMLQYDRKQARKWRPVFLMNPLVGNLGVSTALNLKFRHVYLFGLDNGTIVGHQNPHATSSGIYHSVWVKYNKICIDIIEKARALDPTIEEFPRMDDFGIDEFDDIADDDDEKAKDFERYIKATQEFVKRNCGKLEALRKAGHSEVPDWKPAPEINPYDIVKGNFGNDVRCHGLYKLARRYMEVICEYYKETSSVVNCSDGTALDFTTPQHSYELADKFDALPVVDKKELRTYLMDNMTFTIDITHEKLKELMNSENFGQIVDRMIKTLDKRPGTRLEFTQMLQSHAELIYNISANLNRYFGLLMDGSMNTFFITALRAMYLSADEEQGLKFANEIVDIYIKFLEDAKKLYAYLPDFCIGQHQHYTDFKVGYDHGDDKAPPMPKIAEVISEERLAAVVRKPFVKRYK</sequence>
<dbReference type="PANTHER" id="PTHR41786:SF1">
    <property type="entry name" value="6-HYDROXYMETHYLPTERIN DIPHOSPHOKINASE MPTE-LIKE DOMAIN-CONTAINING PROTEIN"/>
    <property type="match status" value="1"/>
</dbReference>
<feature type="domain" description="6-hydroxymethylpterin diphosphokinase MptE-like" evidence="1">
    <location>
        <begin position="310"/>
        <end position="468"/>
    </location>
</feature>
<feature type="domain" description="Glycosyltransferase Maf N-terminal" evidence="2">
    <location>
        <begin position="47"/>
        <end position="275"/>
    </location>
</feature>
<dbReference type="Proteomes" id="UP000823631">
    <property type="component" value="Unassembled WGS sequence"/>
</dbReference>
<comment type="caution">
    <text evidence="3">The sequence shown here is derived from an EMBL/GenBank/DDBJ whole genome shotgun (WGS) entry which is preliminary data.</text>
</comment>
<dbReference type="AlphaFoldDB" id="A0A9D9DA00"/>